<dbReference type="EMBL" id="JARK01001526">
    <property type="protein sequence ID" value="EYB92740.1"/>
    <property type="molecule type" value="Genomic_DNA"/>
</dbReference>
<comment type="caution">
    <text evidence="1">The sequence shown here is derived from an EMBL/GenBank/DDBJ whole genome shotgun (WGS) entry which is preliminary data.</text>
</comment>
<dbReference type="Proteomes" id="UP000024635">
    <property type="component" value="Unassembled WGS sequence"/>
</dbReference>
<organism evidence="1 2">
    <name type="scientific">Ancylostoma ceylanicum</name>
    <dbReference type="NCBI Taxonomy" id="53326"/>
    <lineage>
        <taxon>Eukaryota</taxon>
        <taxon>Metazoa</taxon>
        <taxon>Ecdysozoa</taxon>
        <taxon>Nematoda</taxon>
        <taxon>Chromadorea</taxon>
        <taxon>Rhabditida</taxon>
        <taxon>Rhabditina</taxon>
        <taxon>Rhabditomorpha</taxon>
        <taxon>Strongyloidea</taxon>
        <taxon>Ancylostomatidae</taxon>
        <taxon>Ancylostomatinae</taxon>
        <taxon>Ancylostoma</taxon>
    </lineage>
</organism>
<proteinExistence type="predicted"/>
<keyword evidence="2" id="KW-1185">Reference proteome</keyword>
<dbReference type="AlphaFoldDB" id="A0A016SQ57"/>
<gene>
    <name evidence="1" type="primary">Acey_s0190.g1239</name>
    <name evidence="1" type="ORF">Y032_0190g1239</name>
</gene>
<accession>A0A016SQ57</accession>
<protein>
    <submittedName>
        <fullName evidence="1">Uncharacterized protein</fullName>
    </submittedName>
</protein>
<reference evidence="2" key="1">
    <citation type="journal article" date="2015" name="Nat. Genet.">
        <title>The genome and transcriptome of the zoonotic hookworm Ancylostoma ceylanicum identify infection-specific gene families.</title>
        <authorList>
            <person name="Schwarz E.M."/>
            <person name="Hu Y."/>
            <person name="Antoshechkin I."/>
            <person name="Miller M.M."/>
            <person name="Sternberg P.W."/>
            <person name="Aroian R.V."/>
        </authorList>
    </citation>
    <scope>NUCLEOTIDE SEQUENCE</scope>
    <source>
        <strain evidence="2">HY135</strain>
    </source>
</reference>
<sequence length="105" mass="11794">MSLPSRKTPKFGEVSYVKISAGAAFKRGSSVKCKRGRTLPVEVLEKQFGHTDKDGVRRCYGVNLKKIAIIHTKRNFAVVRGDDSDFLRNCMTLDRLRGLFLSCSK</sequence>
<evidence type="ECO:0000313" key="2">
    <source>
        <dbReference type="Proteomes" id="UP000024635"/>
    </source>
</evidence>
<evidence type="ECO:0000313" key="1">
    <source>
        <dbReference type="EMBL" id="EYB92740.1"/>
    </source>
</evidence>
<name>A0A016SQ57_9BILA</name>